<evidence type="ECO:0000313" key="2">
    <source>
        <dbReference type="EMBL" id="AOH83548.1"/>
    </source>
</evidence>
<evidence type="ECO:0000313" key="3">
    <source>
        <dbReference type="Proteomes" id="UP000094256"/>
    </source>
</evidence>
<dbReference type="STRING" id="1560345.AWL63_05760"/>
<gene>
    <name evidence="2" type="ORF">AWL63_05760</name>
</gene>
<name>A0A1B3Z7Z5_9SPHN</name>
<feature type="compositionally biased region" description="Polar residues" evidence="1">
    <location>
        <begin position="1"/>
        <end position="20"/>
    </location>
</feature>
<protein>
    <submittedName>
        <fullName evidence="2">Uncharacterized protein</fullName>
    </submittedName>
</protein>
<dbReference type="RefSeq" id="WP_069204122.1">
    <property type="nucleotide sequence ID" value="NZ_CP014168.1"/>
</dbReference>
<organism evidence="2 3">
    <name type="scientific">Sphingomonas panacis</name>
    <dbReference type="NCBI Taxonomy" id="1560345"/>
    <lineage>
        <taxon>Bacteria</taxon>
        <taxon>Pseudomonadati</taxon>
        <taxon>Pseudomonadota</taxon>
        <taxon>Alphaproteobacteria</taxon>
        <taxon>Sphingomonadales</taxon>
        <taxon>Sphingomonadaceae</taxon>
        <taxon>Sphingomonas</taxon>
    </lineage>
</organism>
<feature type="compositionally biased region" description="Basic and acidic residues" evidence="1">
    <location>
        <begin position="91"/>
        <end position="109"/>
    </location>
</feature>
<dbReference type="KEGG" id="span:AWL63_05760"/>
<sequence length="109" mass="11831">MTETMLQRVTRTLQELSSATGRPEATRDAAVALLNAMREPGAGMAEAGAELVPGDEPAIHAEVATDVWRAMIDEALNGDFAEHPALAAEEDATRPEPRHSHDERDDWTL</sequence>
<feature type="region of interest" description="Disordered" evidence="1">
    <location>
        <begin position="81"/>
        <end position="109"/>
    </location>
</feature>
<accession>A0A1B3Z7Z5</accession>
<dbReference type="AlphaFoldDB" id="A0A1B3Z7Z5"/>
<feature type="region of interest" description="Disordered" evidence="1">
    <location>
        <begin position="1"/>
        <end position="25"/>
    </location>
</feature>
<dbReference type="OrthoDB" id="9850481at2"/>
<evidence type="ECO:0000256" key="1">
    <source>
        <dbReference type="SAM" id="MobiDB-lite"/>
    </source>
</evidence>
<reference evidence="2 3" key="1">
    <citation type="submission" date="2016-01" db="EMBL/GenBank/DDBJ databases">
        <title>Complete genome and mega plasmid sequence of Sphingomonas panacis DCY99 elicits systemic resistance in rice to Xanthomonas oryzae.</title>
        <authorList>
            <person name="Kim Y.J."/>
            <person name="Yang D.C."/>
            <person name="Sing P."/>
        </authorList>
    </citation>
    <scope>NUCLEOTIDE SEQUENCE [LARGE SCALE GENOMIC DNA]</scope>
    <source>
        <strain evidence="2 3">DCY99</strain>
    </source>
</reference>
<dbReference type="EMBL" id="CP014168">
    <property type="protein sequence ID" value="AOH83548.1"/>
    <property type="molecule type" value="Genomic_DNA"/>
</dbReference>
<keyword evidence="3" id="KW-1185">Reference proteome</keyword>
<proteinExistence type="predicted"/>
<dbReference type="Proteomes" id="UP000094256">
    <property type="component" value="Chromosome"/>
</dbReference>